<dbReference type="EnsemblMetazoa" id="Aqu2.1.42482_001">
    <property type="protein sequence ID" value="Aqu2.1.42482_001"/>
    <property type="gene ID" value="Aqu2.1.42482"/>
</dbReference>
<dbReference type="InParanoid" id="A0A1X7VQX6"/>
<evidence type="ECO:0000313" key="2">
    <source>
        <dbReference type="EnsemblMetazoa" id="Aqu2.1.42482_001"/>
    </source>
</evidence>
<accession>A0A1X7VQX6</accession>
<dbReference type="AlphaFoldDB" id="A0A1X7VQX6"/>
<proteinExistence type="predicted"/>
<evidence type="ECO:0008006" key="3">
    <source>
        <dbReference type="Google" id="ProtNLM"/>
    </source>
</evidence>
<reference evidence="2" key="1">
    <citation type="submission" date="2017-05" db="UniProtKB">
        <authorList>
            <consortium name="EnsemblMetazoa"/>
        </authorList>
    </citation>
    <scope>IDENTIFICATION</scope>
</reference>
<feature type="region of interest" description="Disordered" evidence="1">
    <location>
        <begin position="14"/>
        <end position="34"/>
    </location>
</feature>
<dbReference type="SUPFAM" id="SSF53098">
    <property type="entry name" value="Ribonuclease H-like"/>
    <property type="match status" value="1"/>
</dbReference>
<organism evidence="2">
    <name type="scientific">Amphimedon queenslandica</name>
    <name type="common">Sponge</name>
    <dbReference type="NCBI Taxonomy" id="400682"/>
    <lineage>
        <taxon>Eukaryota</taxon>
        <taxon>Metazoa</taxon>
        <taxon>Porifera</taxon>
        <taxon>Demospongiae</taxon>
        <taxon>Heteroscleromorpha</taxon>
        <taxon>Haplosclerida</taxon>
        <taxon>Niphatidae</taxon>
        <taxon>Amphimedon</taxon>
    </lineage>
</organism>
<dbReference type="InterPro" id="IPR012337">
    <property type="entry name" value="RNaseH-like_sf"/>
</dbReference>
<sequence length="188" mass="21159">MKCVFLISHEIATQEIDDDDDDDDDDDIEIDNEDLEEWTPHELKAEEPIQNLPEYLETQKLVQIFGRTRFATEVKAKLRSLLPLEPDAAVLPSPESANKKHKLLDFSSAITSGPKSIDGTSAEIQNYLDQPLRDINPITFWAESENTPLSQLALQLLSVPSSSAPVELLFQKQDVYLINAVLVEEVKN</sequence>
<name>A0A1X7VQX6_AMPQE</name>
<feature type="compositionally biased region" description="Acidic residues" evidence="1">
    <location>
        <begin position="15"/>
        <end position="34"/>
    </location>
</feature>
<protein>
    <recommendedName>
        <fullName evidence="3">HAT C-terminal dimerisation domain-containing protein</fullName>
    </recommendedName>
</protein>
<evidence type="ECO:0000256" key="1">
    <source>
        <dbReference type="SAM" id="MobiDB-lite"/>
    </source>
</evidence>